<keyword evidence="2" id="KW-0472">Membrane</keyword>
<evidence type="ECO:0000256" key="2">
    <source>
        <dbReference type="SAM" id="Phobius"/>
    </source>
</evidence>
<dbReference type="Proteomes" id="UP000740557">
    <property type="component" value="Unassembled WGS sequence"/>
</dbReference>
<keyword evidence="2" id="KW-1133">Transmembrane helix</keyword>
<evidence type="ECO:0000256" key="1">
    <source>
        <dbReference type="SAM" id="MobiDB-lite"/>
    </source>
</evidence>
<organism evidence="4 5">
    <name type="scientific">candidate division WWE3 bacterium</name>
    <dbReference type="NCBI Taxonomy" id="2053526"/>
    <lineage>
        <taxon>Bacteria</taxon>
        <taxon>Katanobacteria</taxon>
    </lineage>
</organism>
<dbReference type="EMBL" id="JAGQNX010000047">
    <property type="protein sequence ID" value="MCA9308190.1"/>
    <property type="molecule type" value="Genomic_DNA"/>
</dbReference>
<protein>
    <submittedName>
        <fullName evidence="4">LysM peptidoglycan-binding domain-containing protein</fullName>
    </submittedName>
</protein>
<dbReference type="PROSITE" id="PS51782">
    <property type="entry name" value="LYSM"/>
    <property type="match status" value="1"/>
</dbReference>
<dbReference type="Gene3D" id="3.10.350.10">
    <property type="entry name" value="LysM domain"/>
    <property type="match status" value="1"/>
</dbReference>
<feature type="transmembrane region" description="Helical" evidence="2">
    <location>
        <begin position="20"/>
        <end position="40"/>
    </location>
</feature>
<dbReference type="Pfam" id="PF01476">
    <property type="entry name" value="LysM"/>
    <property type="match status" value="1"/>
</dbReference>
<reference evidence="4" key="2">
    <citation type="journal article" date="2021" name="Microbiome">
        <title>Successional dynamics and alternative stable states in a saline activated sludge microbial community over 9 years.</title>
        <authorList>
            <person name="Wang Y."/>
            <person name="Ye J."/>
            <person name="Ju F."/>
            <person name="Liu L."/>
            <person name="Boyd J.A."/>
            <person name="Deng Y."/>
            <person name="Parks D.H."/>
            <person name="Jiang X."/>
            <person name="Yin X."/>
            <person name="Woodcroft B.J."/>
            <person name="Tyson G.W."/>
            <person name="Hugenholtz P."/>
            <person name="Polz M.F."/>
            <person name="Zhang T."/>
        </authorList>
    </citation>
    <scope>NUCLEOTIDE SEQUENCE</scope>
    <source>
        <strain evidence="4">HKST-UBA79</strain>
    </source>
</reference>
<gene>
    <name evidence="4" type="ORF">KC980_01640</name>
</gene>
<evidence type="ECO:0000259" key="3">
    <source>
        <dbReference type="PROSITE" id="PS51782"/>
    </source>
</evidence>
<dbReference type="InterPro" id="IPR018392">
    <property type="entry name" value="LysM"/>
</dbReference>
<comment type="caution">
    <text evidence="4">The sequence shown here is derived from an EMBL/GenBank/DDBJ whole genome shotgun (WGS) entry which is preliminary data.</text>
</comment>
<dbReference type="InterPro" id="IPR036779">
    <property type="entry name" value="LysM_dom_sf"/>
</dbReference>
<name>A0A955ECH3_UNCKA</name>
<feature type="region of interest" description="Disordered" evidence="1">
    <location>
        <begin position="77"/>
        <end position="103"/>
    </location>
</feature>
<dbReference type="CDD" id="cd00118">
    <property type="entry name" value="LysM"/>
    <property type="match status" value="1"/>
</dbReference>
<evidence type="ECO:0000313" key="4">
    <source>
        <dbReference type="EMBL" id="MCA9308190.1"/>
    </source>
</evidence>
<keyword evidence="2" id="KW-0812">Transmembrane</keyword>
<proteinExistence type="predicted"/>
<reference evidence="4" key="1">
    <citation type="submission" date="2020-04" db="EMBL/GenBank/DDBJ databases">
        <authorList>
            <person name="Zhang T."/>
        </authorList>
    </citation>
    <scope>NUCLEOTIDE SEQUENCE</scope>
    <source>
        <strain evidence="4">HKST-UBA79</strain>
    </source>
</reference>
<feature type="domain" description="LysM" evidence="3">
    <location>
        <begin position="128"/>
        <end position="182"/>
    </location>
</feature>
<dbReference type="SMART" id="SM00257">
    <property type="entry name" value="LysM"/>
    <property type="match status" value="1"/>
</dbReference>
<feature type="compositionally biased region" description="Low complexity" evidence="1">
    <location>
        <begin position="92"/>
        <end position="103"/>
    </location>
</feature>
<accession>A0A955ECH3</accession>
<dbReference type="SUPFAM" id="SSF54106">
    <property type="entry name" value="LysM domain"/>
    <property type="match status" value="1"/>
</dbReference>
<evidence type="ECO:0000313" key="5">
    <source>
        <dbReference type="Proteomes" id="UP000740557"/>
    </source>
</evidence>
<sequence length="183" mass="19798">MTDVKNQNNAGEDSLVKNSFAALVALLFVLVTGYFAFNYLKDALNLSTPFGGNEDASSSIFKTDDSILSDKTIREDSTDAKDDSFGDLDSDTNNSSTTTNSNNTNAVYDYEAGVWVATDYSYGDITGNSHKVVSGDTLWEIAEARYGDGTQWTQIRDTNSDSIGYLPSGQQALIVPGQVLQLN</sequence>
<dbReference type="AlphaFoldDB" id="A0A955ECH3"/>